<dbReference type="EMBL" id="REGN01006944">
    <property type="protein sequence ID" value="RNA07797.1"/>
    <property type="molecule type" value="Genomic_DNA"/>
</dbReference>
<protein>
    <submittedName>
        <fullName evidence="2">Uncharacterized protein</fullName>
    </submittedName>
</protein>
<evidence type="ECO:0000313" key="3">
    <source>
        <dbReference type="Proteomes" id="UP000276133"/>
    </source>
</evidence>
<gene>
    <name evidence="2" type="ORF">BpHYR1_018497</name>
</gene>
<feature type="chain" id="PRO_5017989740" evidence="1">
    <location>
        <begin position="18"/>
        <end position="111"/>
    </location>
</feature>
<evidence type="ECO:0000256" key="1">
    <source>
        <dbReference type="SAM" id="SignalP"/>
    </source>
</evidence>
<name>A0A3M7Q8L8_BRAPC</name>
<comment type="caution">
    <text evidence="2">The sequence shown here is derived from an EMBL/GenBank/DDBJ whole genome shotgun (WGS) entry which is preliminary data.</text>
</comment>
<keyword evidence="1" id="KW-0732">Signal</keyword>
<dbReference type="AlphaFoldDB" id="A0A3M7Q8L8"/>
<evidence type="ECO:0000313" key="2">
    <source>
        <dbReference type="EMBL" id="RNA07797.1"/>
    </source>
</evidence>
<proteinExistence type="predicted"/>
<accession>A0A3M7Q8L8</accession>
<sequence>MLLEYLLLIFLLIKDESLKNIKEKIDFNTCIQRIGLKNELKKNLRKLECFCVRFKISKFQIKAINMIENSNIMKIFKANNILLLSSNKKEILHKLNKLQLFLQAKFFGIIE</sequence>
<feature type="signal peptide" evidence="1">
    <location>
        <begin position="1"/>
        <end position="17"/>
    </location>
</feature>
<reference evidence="2 3" key="1">
    <citation type="journal article" date="2018" name="Sci. Rep.">
        <title>Genomic signatures of local adaptation to the degree of environmental predictability in rotifers.</title>
        <authorList>
            <person name="Franch-Gras L."/>
            <person name="Hahn C."/>
            <person name="Garcia-Roger E.M."/>
            <person name="Carmona M.J."/>
            <person name="Serra M."/>
            <person name="Gomez A."/>
        </authorList>
    </citation>
    <scope>NUCLEOTIDE SEQUENCE [LARGE SCALE GENOMIC DNA]</scope>
    <source>
        <strain evidence="2">HYR1</strain>
    </source>
</reference>
<dbReference type="Proteomes" id="UP000276133">
    <property type="component" value="Unassembled WGS sequence"/>
</dbReference>
<keyword evidence="3" id="KW-1185">Reference proteome</keyword>
<organism evidence="2 3">
    <name type="scientific">Brachionus plicatilis</name>
    <name type="common">Marine rotifer</name>
    <name type="synonym">Brachionus muelleri</name>
    <dbReference type="NCBI Taxonomy" id="10195"/>
    <lineage>
        <taxon>Eukaryota</taxon>
        <taxon>Metazoa</taxon>
        <taxon>Spiralia</taxon>
        <taxon>Gnathifera</taxon>
        <taxon>Rotifera</taxon>
        <taxon>Eurotatoria</taxon>
        <taxon>Monogononta</taxon>
        <taxon>Pseudotrocha</taxon>
        <taxon>Ploima</taxon>
        <taxon>Brachionidae</taxon>
        <taxon>Brachionus</taxon>
    </lineage>
</organism>